<feature type="region of interest" description="Disordered" evidence="1">
    <location>
        <begin position="1"/>
        <end position="40"/>
    </location>
</feature>
<accession>A0A8H6JGP4</accession>
<feature type="region of interest" description="Disordered" evidence="1">
    <location>
        <begin position="347"/>
        <end position="370"/>
    </location>
</feature>
<sequence>MHQPQPDEESHLRTVSMKMEPHELKAAASQIEAEMSQDKDQIEQKFKRRLNQLIRDHESDCQGLIASFLTRASVKYPEDYETFKHLIRSYMPSYVSLIRYTRESCTVGFTAAAPNRTPSPGPEPVTTEQPTPSESPKRPPAARHKLPSRRMKSYSKRPTPEGVPKEATRRSLRKKRKTGSEEPFAKKTEPGIIIKSVASRHEKRRCWIFQYDLGEGRWPHMLHCPALKCKFVFSRDPIEDGLALRHFRECGVQNDGVEDILREDLKGFLSLAIGESADLEIPVVAVVARDLTRPTKKWISDHNREAERLSRQLCDSIPDADTATADSAPADPDDECKSEISTLTELSMETVNDSTTSSVNCGTENAVTAE</sequence>
<proteinExistence type="predicted"/>
<dbReference type="EMBL" id="WIGO01000424">
    <property type="protein sequence ID" value="KAF6812755.1"/>
    <property type="molecule type" value="Genomic_DNA"/>
</dbReference>
<evidence type="ECO:0000256" key="1">
    <source>
        <dbReference type="SAM" id="MobiDB-lite"/>
    </source>
</evidence>
<reference evidence="2" key="1">
    <citation type="journal article" date="2020" name="Phytopathology">
        <title>Genome Sequence Resources of Colletotrichum truncatum, C. plurivorum, C. musicola, and C. sojae: Four Species Pathogenic to Soybean (Glycine max).</title>
        <authorList>
            <person name="Rogerio F."/>
            <person name="Boufleur T.R."/>
            <person name="Ciampi-Guillardi M."/>
            <person name="Sukno S.A."/>
            <person name="Thon M.R."/>
            <person name="Massola Junior N.S."/>
            <person name="Baroncelli R."/>
        </authorList>
    </citation>
    <scope>NUCLEOTIDE SEQUENCE</scope>
    <source>
        <strain evidence="2">LFN00145</strain>
    </source>
</reference>
<name>A0A8H6JGP4_9PEZI</name>
<evidence type="ECO:0000313" key="2">
    <source>
        <dbReference type="EMBL" id="KAF6812755.1"/>
    </source>
</evidence>
<feature type="compositionally biased region" description="Basic and acidic residues" evidence="1">
    <location>
        <begin position="178"/>
        <end position="187"/>
    </location>
</feature>
<evidence type="ECO:0000313" key="3">
    <source>
        <dbReference type="Proteomes" id="UP000654918"/>
    </source>
</evidence>
<feature type="region of interest" description="Disordered" evidence="1">
    <location>
        <begin position="111"/>
        <end position="187"/>
    </location>
</feature>
<dbReference type="AlphaFoldDB" id="A0A8H6JGP4"/>
<gene>
    <name evidence="2" type="ORF">CPLU01_14829</name>
</gene>
<organism evidence="2 3">
    <name type="scientific">Colletotrichum plurivorum</name>
    <dbReference type="NCBI Taxonomy" id="2175906"/>
    <lineage>
        <taxon>Eukaryota</taxon>
        <taxon>Fungi</taxon>
        <taxon>Dikarya</taxon>
        <taxon>Ascomycota</taxon>
        <taxon>Pezizomycotina</taxon>
        <taxon>Sordariomycetes</taxon>
        <taxon>Hypocreomycetidae</taxon>
        <taxon>Glomerellales</taxon>
        <taxon>Glomerellaceae</taxon>
        <taxon>Colletotrichum</taxon>
        <taxon>Colletotrichum orchidearum species complex</taxon>
    </lineage>
</organism>
<dbReference type="Proteomes" id="UP000654918">
    <property type="component" value="Unassembled WGS sequence"/>
</dbReference>
<feature type="compositionally biased region" description="Basic residues" evidence="1">
    <location>
        <begin position="140"/>
        <end position="155"/>
    </location>
</feature>
<protein>
    <submittedName>
        <fullName evidence="2">Uncharacterized protein</fullName>
    </submittedName>
</protein>
<comment type="caution">
    <text evidence="2">The sequence shown here is derived from an EMBL/GenBank/DDBJ whole genome shotgun (WGS) entry which is preliminary data.</text>
</comment>
<keyword evidence="3" id="KW-1185">Reference proteome</keyword>